<gene>
    <name evidence="1" type="ORF">ACH429_20355</name>
</gene>
<dbReference type="RefSeq" id="WP_055473536.1">
    <property type="nucleotide sequence ID" value="NZ_JBIRWE010000009.1"/>
</dbReference>
<comment type="caution">
    <text evidence="1">The sequence shown here is derived from an EMBL/GenBank/DDBJ whole genome shotgun (WGS) entry which is preliminary data.</text>
</comment>
<dbReference type="Pfam" id="PF26099">
    <property type="entry name" value="DUF8034"/>
    <property type="match status" value="1"/>
</dbReference>
<accession>A0ABW7UV11</accession>
<proteinExistence type="predicted"/>
<sequence>MTEAQSPPPRVTATVPLGTPPAWAVLQRRLFDALDQAWRAFAGRYCEPDGRLRYGGPAASRDGADDFYEAFFNWPVLYQLGGADDLLDACKHYWTGVTAQLTELGYVVDEFERGYDWFHMGESMLLFYGICAADPADPLFRERAHRFAELYLPGSPAGNYDPRHRVIRAPHNGAGGPRYGLNDEWASYGADLAVMRTYGLPLRDLPGITRWDDLADPGNARRMGAAMSERLGRGDTAVNLAATSLATNAWLYDHDDRHRDWALEYIAAWQERADANGGVLPDNAGPSGRVGELHGGRWYGGNYGWSWPHGIYSVGNSAVVAAVNSVLLTGGTSRLAIGRGPLDAVYARAVHAAVADTEMSISDRWHAELGEDVDRPTMLVPNRHHDTGWFDHQPPQLGLPVWLWHVGQAEEDRDRVERLRKAAGYDWRTVRAFRNKEEAGHEAPWLEYLRGENPDYPAAMLATALGQVERRMALIDADTSDPADFNIHHWQRLNPVLTEALLQLATGTPQVLYNGGLLPTRLAYHDPDRGRPGLPPDVAALVDTVGPDRTGVELVHTGLSGTRTAVVQAGAFGEHRIETALITTGGAGYPGDPRAYTAPEAATATREVPVGGPRLTVELPPGRRIRLDLRLTPYAYRPAHQPTGARP</sequence>
<name>A0ABW7UV11_9ACTN</name>
<keyword evidence="2" id="KW-1185">Reference proteome</keyword>
<evidence type="ECO:0000313" key="2">
    <source>
        <dbReference type="Proteomes" id="UP001611548"/>
    </source>
</evidence>
<dbReference type="EMBL" id="JBIRWE010000009">
    <property type="protein sequence ID" value="MFI1966429.1"/>
    <property type="molecule type" value="Genomic_DNA"/>
</dbReference>
<organism evidence="1 2">
    <name type="scientific">Streptomyces pathocidini</name>
    <dbReference type="NCBI Taxonomy" id="1650571"/>
    <lineage>
        <taxon>Bacteria</taxon>
        <taxon>Bacillati</taxon>
        <taxon>Actinomycetota</taxon>
        <taxon>Actinomycetes</taxon>
        <taxon>Kitasatosporales</taxon>
        <taxon>Streptomycetaceae</taxon>
        <taxon>Streptomyces</taxon>
    </lineage>
</organism>
<dbReference type="InterPro" id="IPR058347">
    <property type="entry name" value="DUF8034"/>
</dbReference>
<evidence type="ECO:0000313" key="1">
    <source>
        <dbReference type="EMBL" id="MFI1966429.1"/>
    </source>
</evidence>
<reference evidence="1 2" key="1">
    <citation type="submission" date="2024-10" db="EMBL/GenBank/DDBJ databases">
        <title>The Natural Products Discovery Center: Release of the First 8490 Sequenced Strains for Exploring Actinobacteria Biosynthetic Diversity.</title>
        <authorList>
            <person name="Kalkreuter E."/>
            <person name="Kautsar S.A."/>
            <person name="Yang D."/>
            <person name="Bader C.D."/>
            <person name="Teijaro C.N."/>
            <person name="Fluegel L."/>
            <person name="Davis C.M."/>
            <person name="Simpson J.R."/>
            <person name="Lauterbach L."/>
            <person name="Steele A.D."/>
            <person name="Gui C."/>
            <person name="Meng S."/>
            <person name="Li G."/>
            <person name="Viehrig K."/>
            <person name="Ye F."/>
            <person name="Su P."/>
            <person name="Kiefer A.F."/>
            <person name="Nichols A."/>
            <person name="Cepeda A.J."/>
            <person name="Yan W."/>
            <person name="Fan B."/>
            <person name="Jiang Y."/>
            <person name="Adhikari A."/>
            <person name="Zheng C.-J."/>
            <person name="Schuster L."/>
            <person name="Cowan T.M."/>
            <person name="Smanski M.J."/>
            <person name="Chevrette M.G."/>
            <person name="De Carvalho L.P.S."/>
            <person name="Shen B."/>
        </authorList>
    </citation>
    <scope>NUCLEOTIDE SEQUENCE [LARGE SCALE GENOMIC DNA]</scope>
    <source>
        <strain evidence="1 2">NPDC020327</strain>
    </source>
</reference>
<dbReference type="Proteomes" id="UP001611548">
    <property type="component" value="Unassembled WGS sequence"/>
</dbReference>
<evidence type="ECO:0008006" key="3">
    <source>
        <dbReference type="Google" id="ProtNLM"/>
    </source>
</evidence>
<protein>
    <recommendedName>
        <fullName evidence="3">Linalool dehydratase/isomerase domain-containing protein</fullName>
    </recommendedName>
</protein>